<feature type="transmembrane region" description="Helical" evidence="1">
    <location>
        <begin position="66"/>
        <end position="83"/>
    </location>
</feature>
<feature type="transmembrane region" description="Helical" evidence="1">
    <location>
        <begin position="89"/>
        <end position="110"/>
    </location>
</feature>
<organism evidence="2">
    <name type="scientific">freshwater metagenome</name>
    <dbReference type="NCBI Taxonomy" id="449393"/>
    <lineage>
        <taxon>unclassified sequences</taxon>
        <taxon>metagenomes</taxon>
        <taxon>ecological metagenomes</taxon>
    </lineage>
</organism>
<keyword evidence="1" id="KW-0812">Transmembrane</keyword>
<gene>
    <name evidence="2" type="ORF">UFOPK1433_00089</name>
    <name evidence="3" type="ORF">UFOPK1843_00726</name>
</gene>
<dbReference type="AlphaFoldDB" id="A0A6J6B4C0"/>
<name>A0A6J6B4C0_9ZZZZ</name>
<dbReference type="EMBL" id="CAEZSN010000004">
    <property type="protein sequence ID" value="CAB4533791.1"/>
    <property type="molecule type" value="Genomic_DNA"/>
</dbReference>
<keyword evidence="1" id="KW-1133">Transmembrane helix</keyword>
<evidence type="ECO:0000313" key="3">
    <source>
        <dbReference type="EMBL" id="CAB4609531.1"/>
    </source>
</evidence>
<feature type="transmembrane region" description="Helical" evidence="1">
    <location>
        <begin position="6"/>
        <end position="26"/>
    </location>
</feature>
<accession>A0A6J6B4C0</accession>
<dbReference type="EMBL" id="CAEZUR010000050">
    <property type="protein sequence ID" value="CAB4609531.1"/>
    <property type="molecule type" value="Genomic_DNA"/>
</dbReference>
<sequence>MNISSGGLAILVVGALWFLVLLPSFIRGDSAKESELEPQPSIRETVAAKLGPQAASALRAKRTRNFTTVLAIVALLVSALSWAEFFSSGSSLVLSIFSAVSSIGLAGLALRNHRNFRNLSAGSLKRDLPMTLTNNKSVEEAESKNENAFEPELVPNQNFLRTGSIEIVDLAEVISIDEVKGNSEIGNLDEILRRRRHFG</sequence>
<proteinExistence type="predicted"/>
<protein>
    <submittedName>
        <fullName evidence="2">Unannotated protein</fullName>
    </submittedName>
</protein>
<reference evidence="2" key="1">
    <citation type="submission" date="2020-05" db="EMBL/GenBank/DDBJ databases">
        <authorList>
            <person name="Chiriac C."/>
            <person name="Salcher M."/>
            <person name="Ghai R."/>
            <person name="Kavagutti S V."/>
        </authorList>
    </citation>
    <scope>NUCLEOTIDE SEQUENCE</scope>
</reference>
<keyword evidence="1" id="KW-0472">Membrane</keyword>
<evidence type="ECO:0000256" key="1">
    <source>
        <dbReference type="SAM" id="Phobius"/>
    </source>
</evidence>
<evidence type="ECO:0000313" key="2">
    <source>
        <dbReference type="EMBL" id="CAB4533791.1"/>
    </source>
</evidence>